<name>A0ABT9XFD1_9BACL</name>
<evidence type="ECO:0000313" key="2">
    <source>
        <dbReference type="Proteomes" id="UP001232973"/>
    </source>
</evidence>
<organism evidence="1 2">
    <name type="scientific">Alicyclobacillus cycloheptanicus</name>
    <dbReference type="NCBI Taxonomy" id="1457"/>
    <lineage>
        <taxon>Bacteria</taxon>
        <taxon>Bacillati</taxon>
        <taxon>Bacillota</taxon>
        <taxon>Bacilli</taxon>
        <taxon>Bacillales</taxon>
        <taxon>Alicyclobacillaceae</taxon>
        <taxon>Alicyclobacillus</taxon>
    </lineage>
</organism>
<dbReference type="Proteomes" id="UP001232973">
    <property type="component" value="Unassembled WGS sequence"/>
</dbReference>
<dbReference type="RefSeq" id="WP_274455846.1">
    <property type="nucleotide sequence ID" value="NZ_CP067097.1"/>
</dbReference>
<dbReference type="EMBL" id="JAUSTP010000001">
    <property type="protein sequence ID" value="MDQ0188446.1"/>
    <property type="molecule type" value="Genomic_DNA"/>
</dbReference>
<gene>
    <name evidence="1" type="ORF">J2S03_000250</name>
</gene>
<proteinExistence type="predicted"/>
<evidence type="ECO:0008006" key="3">
    <source>
        <dbReference type="Google" id="ProtNLM"/>
    </source>
</evidence>
<sequence>MTVLLLICGLACVLFWLLWLPVSVTLEYRREDSDDEGLLSVRWLFGLVHIRRQLTHIDATIGGNGPAVVVRHKKASHPADAPSSGTHAAQADANVEAVSLKDILQFLRAWPRWMERIAQVWPVVKRLLGRVHVRRFRCHIRVGTGDVVTSGMSCGAAWGITSTVLGSMSTLCQFEQMPDIQIQPDFERRMLHTTLECILRVRAGYAIGAGLRFIRVWRRKQTNGSPDSRTHANGHDEHS</sequence>
<reference evidence="1 2" key="1">
    <citation type="submission" date="2023-07" db="EMBL/GenBank/DDBJ databases">
        <title>Genomic Encyclopedia of Type Strains, Phase IV (KMG-IV): sequencing the most valuable type-strain genomes for metagenomic binning, comparative biology and taxonomic classification.</title>
        <authorList>
            <person name="Goeker M."/>
        </authorList>
    </citation>
    <scope>NUCLEOTIDE SEQUENCE [LARGE SCALE GENOMIC DNA]</scope>
    <source>
        <strain evidence="1 2">DSM 4006</strain>
    </source>
</reference>
<protein>
    <recommendedName>
        <fullName evidence="3">DUF2953 domain-containing protein</fullName>
    </recommendedName>
</protein>
<accession>A0ABT9XFD1</accession>
<evidence type="ECO:0000313" key="1">
    <source>
        <dbReference type="EMBL" id="MDQ0188446.1"/>
    </source>
</evidence>
<dbReference type="Pfam" id="PF11167">
    <property type="entry name" value="DUF2953"/>
    <property type="match status" value="1"/>
</dbReference>
<keyword evidence="2" id="KW-1185">Reference proteome</keyword>
<dbReference type="InterPro" id="IPR021338">
    <property type="entry name" value="DUF2953"/>
</dbReference>
<comment type="caution">
    <text evidence="1">The sequence shown here is derived from an EMBL/GenBank/DDBJ whole genome shotgun (WGS) entry which is preliminary data.</text>
</comment>